<organism evidence="2 3">
    <name type="scientific">Vigna mungo</name>
    <name type="common">Black gram</name>
    <name type="synonym">Phaseolus mungo</name>
    <dbReference type="NCBI Taxonomy" id="3915"/>
    <lineage>
        <taxon>Eukaryota</taxon>
        <taxon>Viridiplantae</taxon>
        <taxon>Streptophyta</taxon>
        <taxon>Embryophyta</taxon>
        <taxon>Tracheophyta</taxon>
        <taxon>Spermatophyta</taxon>
        <taxon>Magnoliopsida</taxon>
        <taxon>eudicotyledons</taxon>
        <taxon>Gunneridae</taxon>
        <taxon>Pentapetalae</taxon>
        <taxon>rosids</taxon>
        <taxon>fabids</taxon>
        <taxon>Fabales</taxon>
        <taxon>Fabaceae</taxon>
        <taxon>Papilionoideae</taxon>
        <taxon>50 kb inversion clade</taxon>
        <taxon>NPAAA clade</taxon>
        <taxon>indigoferoid/millettioid clade</taxon>
        <taxon>Phaseoleae</taxon>
        <taxon>Vigna</taxon>
    </lineage>
</organism>
<sequence>MAAGKDERRDGGGRDGRDNGVALLVDVDLAVPAAPDLGRGKHAATSAHVAEGSLAGTVGSSTGNTGDTGDGTTRSPGLGGCLVASPAADGVGLAAVLGDVGVYEVYDVRADGGPHDVGDGNGGGGVGGHVALEGLDGDKGTGSCGHCDREGVRAT</sequence>
<gene>
    <name evidence="2" type="ORF">V8G54_030933</name>
</gene>
<dbReference type="AlphaFoldDB" id="A0AAQ3MXD8"/>
<reference evidence="2 3" key="1">
    <citation type="journal article" date="2023" name="Life. Sci Alliance">
        <title>Evolutionary insights into 3D genome organization and epigenetic landscape of Vigna mungo.</title>
        <authorList>
            <person name="Junaid A."/>
            <person name="Singh B."/>
            <person name="Bhatia S."/>
        </authorList>
    </citation>
    <scope>NUCLEOTIDE SEQUENCE [LARGE SCALE GENOMIC DNA]</scope>
    <source>
        <strain evidence="2">Urdbean</strain>
    </source>
</reference>
<evidence type="ECO:0000256" key="1">
    <source>
        <dbReference type="SAM" id="MobiDB-lite"/>
    </source>
</evidence>
<proteinExistence type="predicted"/>
<accession>A0AAQ3MXD8</accession>
<dbReference type="Proteomes" id="UP001374535">
    <property type="component" value="Chromosome 9"/>
</dbReference>
<name>A0AAQ3MXD8_VIGMU</name>
<evidence type="ECO:0000313" key="2">
    <source>
        <dbReference type="EMBL" id="WVY98782.1"/>
    </source>
</evidence>
<keyword evidence="3" id="KW-1185">Reference proteome</keyword>
<protein>
    <submittedName>
        <fullName evidence="2">Uncharacterized protein</fullName>
    </submittedName>
</protein>
<feature type="compositionally biased region" description="Low complexity" evidence="1">
    <location>
        <begin position="56"/>
        <end position="73"/>
    </location>
</feature>
<evidence type="ECO:0000313" key="3">
    <source>
        <dbReference type="Proteomes" id="UP001374535"/>
    </source>
</evidence>
<feature type="region of interest" description="Disordered" evidence="1">
    <location>
        <begin position="51"/>
        <end position="77"/>
    </location>
</feature>
<dbReference type="EMBL" id="CP144692">
    <property type="protein sequence ID" value="WVY98782.1"/>
    <property type="molecule type" value="Genomic_DNA"/>
</dbReference>